<organism evidence="1 2">
    <name type="scientific">Chaetoceros tenuissimus</name>
    <dbReference type="NCBI Taxonomy" id="426638"/>
    <lineage>
        <taxon>Eukaryota</taxon>
        <taxon>Sar</taxon>
        <taxon>Stramenopiles</taxon>
        <taxon>Ochrophyta</taxon>
        <taxon>Bacillariophyta</taxon>
        <taxon>Coscinodiscophyceae</taxon>
        <taxon>Chaetocerotophycidae</taxon>
        <taxon>Chaetocerotales</taxon>
        <taxon>Chaetocerotaceae</taxon>
        <taxon>Chaetoceros</taxon>
    </lineage>
</organism>
<sequence>MVGVASLPNSKFKSRISNRGILKDLGQFQLESDAGMVYDEARKLLSVLTPSVHRPKPNFDDFDQYEEARKEELQSKYNDIETDKKIDFETFAKKFPIPYDDIKQAVLCEKLGLDRLDLIMSRKYTFLHPNGKVNTELHDLCWSCGKQENGCRHPSLKFPTCQDCSDPVIIGGIKCSWCFEKETEEVFECDGKEGTCKKQFCGDCVFMSQGGGREGAEYVKRIRKEGESGTWICPYCEPTPTLIALRAIPVIARVKEEEEDIYQGLLGSDDSFFPPSDDEADLLKAKKPRVSSESNLPNNGSMEKEVIDLVSSDEEDNDESISISRAVPVESMKSTSMSKTESVTASIPSSESLNAKEEIMDSRVVQTGEANAAHSIIAETYPSTEENVVVENRAQTKSGVGSPTVLKNSLMQILEIPIETIEESEVVKDKIMEYCEKLFDCQGCYTNDLLITYLKGLSPGEFDINMNFMLLSHQKQVKKWLENQREEG</sequence>
<name>A0AAD3HE21_9STRA</name>
<dbReference type="AlphaFoldDB" id="A0AAD3HE21"/>
<dbReference type="Proteomes" id="UP001054902">
    <property type="component" value="Unassembled WGS sequence"/>
</dbReference>
<dbReference type="EMBL" id="BLLK01000069">
    <property type="protein sequence ID" value="GFH59613.1"/>
    <property type="molecule type" value="Genomic_DNA"/>
</dbReference>
<gene>
    <name evidence="1" type="ORF">CTEN210_16089</name>
</gene>
<accession>A0AAD3HE21</accession>
<evidence type="ECO:0000313" key="2">
    <source>
        <dbReference type="Proteomes" id="UP001054902"/>
    </source>
</evidence>
<comment type="caution">
    <text evidence="1">The sequence shown here is derived from an EMBL/GenBank/DDBJ whole genome shotgun (WGS) entry which is preliminary data.</text>
</comment>
<evidence type="ECO:0000313" key="1">
    <source>
        <dbReference type="EMBL" id="GFH59613.1"/>
    </source>
</evidence>
<proteinExistence type="predicted"/>
<protein>
    <submittedName>
        <fullName evidence="1">Uncharacterized protein</fullName>
    </submittedName>
</protein>
<keyword evidence="2" id="KW-1185">Reference proteome</keyword>
<reference evidence="1 2" key="1">
    <citation type="journal article" date="2021" name="Sci. Rep.">
        <title>The genome of the diatom Chaetoceros tenuissimus carries an ancient integrated fragment of an extant virus.</title>
        <authorList>
            <person name="Hongo Y."/>
            <person name="Kimura K."/>
            <person name="Takaki Y."/>
            <person name="Yoshida Y."/>
            <person name="Baba S."/>
            <person name="Kobayashi G."/>
            <person name="Nagasaki K."/>
            <person name="Hano T."/>
            <person name="Tomaru Y."/>
        </authorList>
    </citation>
    <scope>NUCLEOTIDE SEQUENCE [LARGE SCALE GENOMIC DNA]</scope>
    <source>
        <strain evidence="1 2">NIES-3715</strain>
    </source>
</reference>